<organism evidence="2 3">
    <name type="scientific">Merismopedia glauca CCAP 1448/3</name>
    <dbReference type="NCBI Taxonomy" id="1296344"/>
    <lineage>
        <taxon>Bacteria</taxon>
        <taxon>Bacillati</taxon>
        <taxon>Cyanobacteriota</taxon>
        <taxon>Cyanophyceae</taxon>
        <taxon>Synechococcales</taxon>
        <taxon>Merismopediaceae</taxon>
        <taxon>Merismopedia</taxon>
    </lineage>
</organism>
<keyword evidence="3" id="KW-1185">Reference proteome</keyword>
<dbReference type="PROSITE" id="PS50851">
    <property type="entry name" value="CHEW"/>
    <property type="match status" value="1"/>
</dbReference>
<evidence type="ECO:0000313" key="3">
    <source>
        <dbReference type="Proteomes" id="UP000238762"/>
    </source>
</evidence>
<name>A0A2T1C4A7_9CYAN</name>
<dbReference type="PANTHER" id="PTHR22617">
    <property type="entry name" value="CHEMOTAXIS SENSOR HISTIDINE KINASE-RELATED"/>
    <property type="match status" value="1"/>
</dbReference>
<comment type="caution">
    <text evidence="2">The sequence shown here is derived from an EMBL/GenBank/DDBJ whole genome shotgun (WGS) entry which is preliminary data.</text>
</comment>
<dbReference type="GO" id="GO:0005829">
    <property type="term" value="C:cytosol"/>
    <property type="evidence" value="ECO:0007669"/>
    <property type="project" value="TreeGrafter"/>
</dbReference>
<feature type="domain" description="CheW-like" evidence="1">
    <location>
        <begin position="18"/>
        <end position="162"/>
    </location>
</feature>
<dbReference type="Proteomes" id="UP000238762">
    <property type="component" value="Unassembled WGS sequence"/>
</dbReference>
<reference evidence="2 3" key="2">
    <citation type="submission" date="2018-03" db="EMBL/GenBank/DDBJ databases">
        <title>The ancient ancestry and fast evolution of plastids.</title>
        <authorList>
            <person name="Moore K.R."/>
            <person name="Magnabosco C."/>
            <person name="Momper L."/>
            <person name="Gold D.A."/>
            <person name="Bosak T."/>
            <person name="Fournier G.P."/>
        </authorList>
    </citation>
    <scope>NUCLEOTIDE SEQUENCE [LARGE SCALE GENOMIC DNA]</scope>
    <source>
        <strain evidence="2 3">CCAP 1448/3</strain>
    </source>
</reference>
<dbReference type="SUPFAM" id="SSF50341">
    <property type="entry name" value="CheW-like"/>
    <property type="match status" value="1"/>
</dbReference>
<dbReference type="Gene3D" id="2.30.30.40">
    <property type="entry name" value="SH3 Domains"/>
    <property type="match status" value="1"/>
</dbReference>
<dbReference type="RefSeq" id="WP_106288629.1">
    <property type="nucleotide sequence ID" value="NZ_CAWNTC010000030.1"/>
</dbReference>
<sequence>MNTSTLDLQLNRSHQNIGEAYLKLQLDDQNHAALPIEFAQEVLIVPASRLTYMPNAPVCMLGLLNQRSRVFWVADLPQMLGLEAIATDVHLYNIAIIQVQKAALALAVQAVKGVQRLNRDLIQSPIGTVAPNLTPYLRGCIPQDREVLLVLDPEAILNASVLR</sequence>
<dbReference type="InterPro" id="IPR036061">
    <property type="entry name" value="CheW-like_dom_sf"/>
</dbReference>
<proteinExistence type="predicted"/>
<dbReference type="Gene3D" id="2.40.50.180">
    <property type="entry name" value="CheA-289, Domain 4"/>
    <property type="match status" value="1"/>
</dbReference>
<dbReference type="InterPro" id="IPR002545">
    <property type="entry name" value="CheW-lke_dom"/>
</dbReference>
<dbReference type="EMBL" id="PVWJ01000044">
    <property type="protein sequence ID" value="PSB02977.1"/>
    <property type="molecule type" value="Genomic_DNA"/>
</dbReference>
<reference evidence="2 3" key="1">
    <citation type="submission" date="2018-02" db="EMBL/GenBank/DDBJ databases">
        <authorList>
            <person name="Cohen D.B."/>
            <person name="Kent A.D."/>
        </authorList>
    </citation>
    <scope>NUCLEOTIDE SEQUENCE [LARGE SCALE GENOMIC DNA]</scope>
    <source>
        <strain evidence="2 3">CCAP 1448/3</strain>
    </source>
</reference>
<evidence type="ECO:0000259" key="1">
    <source>
        <dbReference type="PROSITE" id="PS50851"/>
    </source>
</evidence>
<dbReference type="PANTHER" id="PTHR22617:SF23">
    <property type="entry name" value="CHEMOTAXIS PROTEIN CHEW"/>
    <property type="match status" value="1"/>
</dbReference>
<protein>
    <submittedName>
        <fullName evidence="2">Chemotaxis protein CheW</fullName>
    </submittedName>
</protein>
<dbReference type="InterPro" id="IPR039315">
    <property type="entry name" value="CheW"/>
</dbReference>
<dbReference type="SMART" id="SM00260">
    <property type="entry name" value="CheW"/>
    <property type="match status" value="1"/>
</dbReference>
<dbReference type="AlphaFoldDB" id="A0A2T1C4A7"/>
<dbReference type="OrthoDB" id="456080at2"/>
<accession>A0A2T1C4A7</accession>
<gene>
    <name evidence="2" type="ORF">C7B64_10640</name>
</gene>
<dbReference type="GO" id="GO:0006935">
    <property type="term" value="P:chemotaxis"/>
    <property type="evidence" value="ECO:0007669"/>
    <property type="project" value="InterPro"/>
</dbReference>
<dbReference type="Pfam" id="PF01584">
    <property type="entry name" value="CheW"/>
    <property type="match status" value="1"/>
</dbReference>
<dbReference type="GO" id="GO:0007165">
    <property type="term" value="P:signal transduction"/>
    <property type="evidence" value="ECO:0007669"/>
    <property type="project" value="InterPro"/>
</dbReference>
<evidence type="ECO:0000313" key="2">
    <source>
        <dbReference type="EMBL" id="PSB02977.1"/>
    </source>
</evidence>